<accession>A0A1H4MV27</accession>
<dbReference type="EMBL" id="FNSD01000001">
    <property type="protein sequence ID" value="SEB86528.1"/>
    <property type="molecule type" value="Genomic_DNA"/>
</dbReference>
<dbReference type="RefSeq" id="WP_074653775.1">
    <property type="nucleotide sequence ID" value="NZ_FNSD01000001.1"/>
</dbReference>
<dbReference type="SMART" id="SM00347">
    <property type="entry name" value="HTH_MARR"/>
    <property type="match status" value="1"/>
</dbReference>
<protein>
    <submittedName>
        <fullName evidence="2">DNA-binding transcriptional regulator, MarR family</fullName>
    </submittedName>
</protein>
<dbReference type="InterPro" id="IPR036390">
    <property type="entry name" value="WH_DNA-bd_sf"/>
</dbReference>
<reference evidence="2 3" key="1">
    <citation type="submission" date="2016-10" db="EMBL/GenBank/DDBJ databases">
        <authorList>
            <person name="de Groot N.N."/>
        </authorList>
    </citation>
    <scope>NUCLEOTIDE SEQUENCE [LARGE SCALE GENOMIC DNA]</scope>
    <source>
        <strain evidence="2 3">AB35.6</strain>
    </source>
</reference>
<dbReference type="GO" id="GO:0006950">
    <property type="term" value="P:response to stress"/>
    <property type="evidence" value="ECO:0007669"/>
    <property type="project" value="TreeGrafter"/>
</dbReference>
<gene>
    <name evidence="2" type="ORF">SAMN05443244_2041</name>
</gene>
<dbReference type="OrthoDB" id="7359569at2"/>
<dbReference type="PANTHER" id="PTHR33164:SF105">
    <property type="entry name" value="TRANSCRIPTIONAL REPRESSOR PROTEIN-RELATED"/>
    <property type="match status" value="1"/>
</dbReference>
<evidence type="ECO:0000313" key="3">
    <source>
        <dbReference type="Proteomes" id="UP000182409"/>
    </source>
</evidence>
<dbReference type="InterPro" id="IPR000835">
    <property type="entry name" value="HTH_MarR-typ"/>
</dbReference>
<dbReference type="InterPro" id="IPR036388">
    <property type="entry name" value="WH-like_DNA-bd_sf"/>
</dbReference>
<name>A0A1H4MV27_9BACT</name>
<feature type="domain" description="HTH marR-type" evidence="1">
    <location>
        <begin position="1"/>
        <end position="135"/>
    </location>
</feature>
<dbReference type="PANTHER" id="PTHR33164">
    <property type="entry name" value="TRANSCRIPTIONAL REGULATOR, MARR FAMILY"/>
    <property type="match status" value="1"/>
</dbReference>
<dbReference type="GO" id="GO:0003700">
    <property type="term" value="F:DNA-binding transcription factor activity"/>
    <property type="evidence" value="ECO:0007669"/>
    <property type="project" value="InterPro"/>
</dbReference>
<dbReference type="AlphaFoldDB" id="A0A1H4MV27"/>
<evidence type="ECO:0000313" key="2">
    <source>
        <dbReference type="EMBL" id="SEB86528.1"/>
    </source>
</evidence>
<dbReference type="GO" id="GO:0003677">
    <property type="term" value="F:DNA binding"/>
    <property type="evidence" value="ECO:0007669"/>
    <property type="project" value="UniProtKB-KW"/>
</dbReference>
<organism evidence="2 3">
    <name type="scientific">Terriglobus roseus</name>
    <dbReference type="NCBI Taxonomy" id="392734"/>
    <lineage>
        <taxon>Bacteria</taxon>
        <taxon>Pseudomonadati</taxon>
        <taxon>Acidobacteriota</taxon>
        <taxon>Terriglobia</taxon>
        <taxon>Terriglobales</taxon>
        <taxon>Acidobacteriaceae</taxon>
        <taxon>Terriglobus</taxon>
    </lineage>
</organism>
<dbReference type="PROSITE" id="PS50995">
    <property type="entry name" value="HTH_MARR_2"/>
    <property type="match status" value="1"/>
</dbReference>
<dbReference type="InterPro" id="IPR039422">
    <property type="entry name" value="MarR/SlyA-like"/>
</dbReference>
<evidence type="ECO:0000259" key="1">
    <source>
        <dbReference type="PROSITE" id="PS50995"/>
    </source>
</evidence>
<sequence length="135" mass="14650">MFCYCAQARRLARVLTARYDMALAPADLTAAQFETLSLLQAVGTSTGRVLAERLLLSKTTLSRNVKPLIDAGLISARQGDEDARQTLYVLATKGRQRLAKALPLWQAAHNASLEMLGASAAPSQHALQQMTQALR</sequence>
<dbReference type="SUPFAM" id="SSF46785">
    <property type="entry name" value="Winged helix' DNA-binding domain"/>
    <property type="match status" value="1"/>
</dbReference>
<dbReference type="Pfam" id="PF12802">
    <property type="entry name" value="MarR_2"/>
    <property type="match status" value="1"/>
</dbReference>
<proteinExistence type="predicted"/>
<dbReference type="Gene3D" id="1.10.10.10">
    <property type="entry name" value="Winged helix-like DNA-binding domain superfamily/Winged helix DNA-binding domain"/>
    <property type="match status" value="1"/>
</dbReference>
<dbReference type="Proteomes" id="UP000182409">
    <property type="component" value="Unassembled WGS sequence"/>
</dbReference>
<keyword evidence="2" id="KW-0238">DNA-binding</keyword>